<dbReference type="GO" id="GO:0008010">
    <property type="term" value="F:structural constituent of chitin-based larval cuticle"/>
    <property type="evidence" value="ECO:0007669"/>
    <property type="project" value="TreeGrafter"/>
</dbReference>
<keyword evidence="3" id="KW-1133">Transmembrane helix</keyword>
<reference evidence="4" key="2">
    <citation type="submission" date="2015-06" db="UniProtKB">
        <authorList>
            <consortium name="EnsemblMetazoa"/>
        </authorList>
    </citation>
    <scope>IDENTIFICATION</scope>
</reference>
<dbReference type="HOGENOM" id="CLU_984444_0_0_1"/>
<reference evidence="5" key="1">
    <citation type="submission" date="2013-02" db="EMBL/GenBank/DDBJ databases">
        <authorList>
            <person name="Hughes D."/>
        </authorList>
    </citation>
    <scope>NUCLEOTIDE SEQUENCE</scope>
    <source>
        <strain>Durham</strain>
        <strain evidence="5">NC isolate 2 -- Noor lab</strain>
    </source>
</reference>
<keyword evidence="1 2" id="KW-0193">Cuticle</keyword>
<keyword evidence="3" id="KW-0812">Transmembrane</keyword>
<dbReference type="AlphaFoldDB" id="T1GBY6"/>
<dbReference type="InterPro" id="IPR050468">
    <property type="entry name" value="Cuticle_Struct_Prot"/>
</dbReference>
<keyword evidence="3" id="KW-0472">Membrane</keyword>
<dbReference type="PANTHER" id="PTHR10380">
    <property type="entry name" value="CUTICLE PROTEIN"/>
    <property type="match status" value="1"/>
</dbReference>
<sequence length="283" mass="31336">MEFSLTMQDKTLWILILQILAVHGVTFYLTEKLKAWNVDPKTEATSRINNVKKGVEKNSNFDGEVIYAFDTDTGIYAYQAAAPKLLRTGTVANGVEGSYAYSAPDGTKVSVTYTADENGYHPKCLIFAIFVIISVSAAPQGSGIQKIPKRNYPYKNIASSTPSPFRRFVKKPVYRFDELEGNAEIVNQSFQETSDGRYSFNYETANGIKVSEINEPKVFSDGREVRVAKSVTGSYSYTAPDGELIYVTYIADENGFRPTIHRKVYSGPAPASNLSDVKASLHL</sequence>
<evidence type="ECO:0000256" key="3">
    <source>
        <dbReference type="SAM" id="Phobius"/>
    </source>
</evidence>
<keyword evidence="5" id="KW-1185">Reference proteome</keyword>
<dbReference type="EMBL" id="CAQQ02013432">
    <property type="status" value="NOT_ANNOTATED_CDS"/>
    <property type="molecule type" value="Genomic_DNA"/>
</dbReference>
<protein>
    <submittedName>
        <fullName evidence="4">Uncharacterized protein</fullName>
    </submittedName>
</protein>
<dbReference type="InterPro" id="IPR000618">
    <property type="entry name" value="Insect_cuticle"/>
</dbReference>
<dbReference type="PANTHER" id="PTHR10380:SF173">
    <property type="entry name" value="CUTICULAR PROTEIN 47EF, ISOFORM C-RELATED"/>
    <property type="match status" value="1"/>
</dbReference>
<dbReference type="Pfam" id="PF00379">
    <property type="entry name" value="Chitin_bind_4"/>
    <property type="match status" value="2"/>
</dbReference>
<dbReference type="PRINTS" id="PR00947">
    <property type="entry name" value="CUTICLE"/>
</dbReference>
<dbReference type="EMBL" id="CAQQ02013431">
    <property type="status" value="NOT_ANNOTATED_CDS"/>
    <property type="molecule type" value="Genomic_DNA"/>
</dbReference>
<dbReference type="EMBL" id="CAQQ02013433">
    <property type="status" value="NOT_ANNOTATED_CDS"/>
    <property type="molecule type" value="Genomic_DNA"/>
</dbReference>
<dbReference type="PROSITE" id="PS51155">
    <property type="entry name" value="CHIT_BIND_RR_2"/>
    <property type="match status" value="2"/>
</dbReference>
<dbReference type="EnsemblMetazoa" id="MESCA000778-RA">
    <property type="protein sequence ID" value="MESCA000778-PA"/>
    <property type="gene ID" value="MESCA000778"/>
</dbReference>
<evidence type="ECO:0000313" key="5">
    <source>
        <dbReference type="Proteomes" id="UP000015102"/>
    </source>
</evidence>
<proteinExistence type="predicted"/>
<dbReference type="GO" id="GO:0062129">
    <property type="term" value="C:chitin-based extracellular matrix"/>
    <property type="evidence" value="ECO:0007669"/>
    <property type="project" value="TreeGrafter"/>
</dbReference>
<organism evidence="4 5">
    <name type="scientific">Megaselia scalaris</name>
    <name type="common">Humpbacked fly</name>
    <name type="synonym">Phora scalaris</name>
    <dbReference type="NCBI Taxonomy" id="36166"/>
    <lineage>
        <taxon>Eukaryota</taxon>
        <taxon>Metazoa</taxon>
        <taxon>Ecdysozoa</taxon>
        <taxon>Arthropoda</taxon>
        <taxon>Hexapoda</taxon>
        <taxon>Insecta</taxon>
        <taxon>Pterygota</taxon>
        <taxon>Neoptera</taxon>
        <taxon>Endopterygota</taxon>
        <taxon>Diptera</taxon>
        <taxon>Brachycera</taxon>
        <taxon>Muscomorpha</taxon>
        <taxon>Platypezoidea</taxon>
        <taxon>Phoridae</taxon>
        <taxon>Megaseliini</taxon>
        <taxon>Megaselia</taxon>
    </lineage>
</organism>
<feature type="transmembrane region" description="Helical" evidence="3">
    <location>
        <begin position="12"/>
        <end position="30"/>
    </location>
</feature>
<name>T1GBY6_MEGSC</name>
<evidence type="ECO:0000256" key="1">
    <source>
        <dbReference type="ARBA" id="ARBA00022460"/>
    </source>
</evidence>
<accession>T1GBY6</accession>
<dbReference type="STRING" id="36166.T1GBY6"/>
<dbReference type="InterPro" id="IPR031311">
    <property type="entry name" value="CHIT_BIND_RR_consensus"/>
</dbReference>
<dbReference type="PROSITE" id="PS00233">
    <property type="entry name" value="CHIT_BIND_RR_1"/>
    <property type="match status" value="2"/>
</dbReference>
<dbReference type="Proteomes" id="UP000015102">
    <property type="component" value="Unassembled WGS sequence"/>
</dbReference>
<evidence type="ECO:0000313" key="4">
    <source>
        <dbReference type="EnsemblMetazoa" id="MESCA000778-PA"/>
    </source>
</evidence>
<evidence type="ECO:0000256" key="2">
    <source>
        <dbReference type="PROSITE-ProRule" id="PRU00497"/>
    </source>
</evidence>